<evidence type="ECO:0000256" key="6">
    <source>
        <dbReference type="ARBA" id="ARBA00022989"/>
    </source>
</evidence>
<feature type="transmembrane region" description="Helical" evidence="8">
    <location>
        <begin position="6"/>
        <end position="27"/>
    </location>
</feature>
<evidence type="ECO:0000256" key="4">
    <source>
        <dbReference type="ARBA" id="ARBA00022475"/>
    </source>
</evidence>
<proteinExistence type="inferred from homology"/>
<dbReference type="Proteomes" id="UP001224674">
    <property type="component" value="Chromosome"/>
</dbReference>
<evidence type="ECO:0000256" key="1">
    <source>
        <dbReference type="ARBA" id="ARBA00004651"/>
    </source>
</evidence>
<keyword evidence="7 8" id="KW-0472">Membrane</keyword>
<accession>A0AAJ6AHR0</accession>
<dbReference type="AlphaFoldDB" id="A0AAJ6AHR0"/>
<dbReference type="Pfam" id="PF04066">
    <property type="entry name" value="MrpF_PhaF"/>
    <property type="match status" value="1"/>
</dbReference>
<keyword evidence="4" id="KW-1003">Cell membrane</keyword>
<organism evidence="9 10">
    <name type="scientific">Auritidibacter ignavus</name>
    <dbReference type="NCBI Taxonomy" id="678932"/>
    <lineage>
        <taxon>Bacteria</taxon>
        <taxon>Bacillati</taxon>
        <taxon>Actinomycetota</taxon>
        <taxon>Actinomycetes</taxon>
        <taxon>Micrococcales</taxon>
        <taxon>Micrococcaceae</taxon>
        <taxon>Auritidibacter</taxon>
    </lineage>
</organism>
<dbReference type="GO" id="GO:0005886">
    <property type="term" value="C:plasma membrane"/>
    <property type="evidence" value="ECO:0007669"/>
    <property type="project" value="UniProtKB-SubCell"/>
</dbReference>
<dbReference type="EMBL" id="CP122566">
    <property type="protein sequence ID" value="WGH93636.1"/>
    <property type="molecule type" value="Genomic_DNA"/>
</dbReference>
<keyword evidence="5 8" id="KW-0812">Transmembrane</keyword>
<sequence length="92" mass="9767">MDLINLDFLGLDIAFALLIVSTLVATWRMLKGPTEADRAIAGDLLMFGVAGLIAIFGVRLGGQFTFDIVLVASVIGFLSAISLGRALTRGQR</sequence>
<reference evidence="9 10" key="1">
    <citation type="submission" date="2023-03" db="EMBL/GenBank/DDBJ databases">
        <title>Complete genome sequences of several Auritidibacter ignavus strains isolated from ear infections.</title>
        <authorList>
            <person name="Baehr T."/>
            <person name="Baumhoegger A.M."/>
        </authorList>
    </citation>
    <scope>NUCLEOTIDE SEQUENCE [LARGE SCALE GENOMIC DNA]</scope>
    <source>
        <strain evidence="9 10">BABAE-6</strain>
    </source>
</reference>
<comment type="subcellular location">
    <subcellularLocation>
        <location evidence="1">Cell membrane</location>
        <topology evidence="1">Multi-pass membrane protein</topology>
    </subcellularLocation>
</comment>
<dbReference type="PANTHER" id="PTHR34702">
    <property type="entry name" value="NA(+)/H(+) ANTIPORTER SUBUNIT F1"/>
    <property type="match status" value="1"/>
</dbReference>
<evidence type="ECO:0000313" key="9">
    <source>
        <dbReference type="EMBL" id="WGH93636.1"/>
    </source>
</evidence>
<protein>
    <submittedName>
        <fullName evidence="9">Monovalent cation/H+ antiporter complex subunit F</fullName>
    </submittedName>
</protein>
<evidence type="ECO:0000256" key="5">
    <source>
        <dbReference type="ARBA" id="ARBA00022692"/>
    </source>
</evidence>
<keyword evidence="10" id="KW-1185">Reference proteome</keyword>
<comment type="similarity">
    <text evidence="2">Belongs to the CPA3 antiporters (TC 2.A.63) subunit F family.</text>
</comment>
<dbReference type="GO" id="GO:0015385">
    <property type="term" value="F:sodium:proton antiporter activity"/>
    <property type="evidence" value="ECO:0007669"/>
    <property type="project" value="TreeGrafter"/>
</dbReference>
<evidence type="ECO:0000256" key="8">
    <source>
        <dbReference type="SAM" id="Phobius"/>
    </source>
</evidence>
<feature type="transmembrane region" description="Helical" evidence="8">
    <location>
        <begin position="39"/>
        <end position="58"/>
    </location>
</feature>
<feature type="transmembrane region" description="Helical" evidence="8">
    <location>
        <begin position="64"/>
        <end position="87"/>
    </location>
</feature>
<dbReference type="RefSeq" id="WP_110098270.1">
    <property type="nucleotide sequence ID" value="NZ_CP122561.1"/>
</dbReference>
<evidence type="ECO:0000256" key="3">
    <source>
        <dbReference type="ARBA" id="ARBA00022448"/>
    </source>
</evidence>
<gene>
    <name evidence="9" type="ORF">QDX21_02220</name>
</gene>
<name>A0AAJ6AHR0_9MICC</name>
<evidence type="ECO:0000313" key="10">
    <source>
        <dbReference type="Proteomes" id="UP001224674"/>
    </source>
</evidence>
<keyword evidence="3" id="KW-0813">Transport</keyword>
<dbReference type="PANTHER" id="PTHR34702:SF1">
    <property type="entry name" value="NA(+)_H(+) ANTIPORTER SUBUNIT F"/>
    <property type="match status" value="1"/>
</dbReference>
<evidence type="ECO:0000256" key="2">
    <source>
        <dbReference type="ARBA" id="ARBA00009212"/>
    </source>
</evidence>
<keyword evidence="6 8" id="KW-1133">Transmembrane helix</keyword>
<dbReference type="InterPro" id="IPR007208">
    <property type="entry name" value="MrpF/PhaF-like"/>
</dbReference>
<evidence type="ECO:0000256" key="7">
    <source>
        <dbReference type="ARBA" id="ARBA00023136"/>
    </source>
</evidence>